<protein>
    <submittedName>
        <fullName evidence="2">VWF-like protein</fullName>
    </submittedName>
</protein>
<dbReference type="InterPro" id="IPR002035">
    <property type="entry name" value="VWF_A"/>
</dbReference>
<reference evidence="2" key="1">
    <citation type="submission" date="2022-11" db="EMBL/GenBank/DDBJ databases">
        <title>Centuries of genome instability and evolution in soft-shell clam transmissible cancer (bioRxiv).</title>
        <authorList>
            <person name="Hart S.F.M."/>
            <person name="Yonemitsu M.A."/>
            <person name="Giersch R.M."/>
            <person name="Beal B.F."/>
            <person name="Arriagada G."/>
            <person name="Davis B.W."/>
            <person name="Ostrander E.A."/>
            <person name="Goff S.P."/>
            <person name="Metzger M.J."/>
        </authorList>
    </citation>
    <scope>NUCLEOTIDE SEQUENCE</scope>
    <source>
        <strain evidence="2">MELC-2E11</strain>
        <tissue evidence="2">Siphon/mantle</tissue>
    </source>
</reference>
<gene>
    <name evidence="2" type="ORF">MAR_023671</name>
</gene>
<dbReference type="SUPFAM" id="SSF53300">
    <property type="entry name" value="vWA-like"/>
    <property type="match status" value="1"/>
</dbReference>
<dbReference type="InterPro" id="IPR036465">
    <property type="entry name" value="vWFA_dom_sf"/>
</dbReference>
<name>A0ABY7DT74_MYAAR</name>
<evidence type="ECO:0000259" key="1">
    <source>
        <dbReference type="Pfam" id="PF00092"/>
    </source>
</evidence>
<evidence type="ECO:0000313" key="3">
    <source>
        <dbReference type="Proteomes" id="UP001164746"/>
    </source>
</evidence>
<accession>A0ABY7DT74</accession>
<evidence type="ECO:0000313" key="2">
    <source>
        <dbReference type="EMBL" id="WAQ99298.1"/>
    </source>
</evidence>
<organism evidence="2 3">
    <name type="scientific">Mya arenaria</name>
    <name type="common">Soft-shell clam</name>
    <dbReference type="NCBI Taxonomy" id="6604"/>
    <lineage>
        <taxon>Eukaryota</taxon>
        <taxon>Metazoa</taxon>
        <taxon>Spiralia</taxon>
        <taxon>Lophotrochozoa</taxon>
        <taxon>Mollusca</taxon>
        <taxon>Bivalvia</taxon>
        <taxon>Autobranchia</taxon>
        <taxon>Heteroconchia</taxon>
        <taxon>Euheterodonta</taxon>
        <taxon>Imparidentia</taxon>
        <taxon>Neoheterodontei</taxon>
        <taxon>Myida</taxon>
        <taxon>Myoidea</taxon>
        <taxon>Myidae</taxon>
        <taxon>Mya</taxon>
    </lineage>
</organism>
<dbReference type="Proteomes" id="UP001164746">
    <property type="component" value="Chromosome 3"/>
</dbReference>
<keyword evidence="3" id="KW-1185">Reference proteome</keyword>
<dbReference type="EMBL" id="CP111014">
    <property type="protein sequence ID" value="WAQ99298.1"/>
    <property type="molecule type" value="Genomic_DNA"/>
</dbReference>
<proteinExistence type="predicted"/>
<dbReference type="Gene3D" id="3.40.50.410">
    <property type="entry name" value="von Willebrand factor, type A domain"/>
    <property type="match status" value="1"/>
</dbReference>
<sequence>MVTEVASSRDGHHEFHLNCAALEVCDGSVLWLHSNAMVVGRRRRDISSHCCDTDLCNQASTATQPPSTTLTTTSAPTTVTQTCTRDILFMVEYAEVADAATTSGVRQFLVSVTSSIAVGPTDNHIAISMYDSGINHEVKFKDIQETHLIVRKINSLVLDHRRSSIDLNHVINNLHHDLQTGNNGERPSVPNVVVFISNHRTDTKNHLVGRAIPGSAAATLASLAPTVIVVDVGSASLGDAVQYATDANHKC</sequence>
<feature type="domain" description="VWFA" evidence="1">
    <location>
        <begin position="86"/>
        <end position="236"/>
    </location>
</feature>
<dbReference type="Pfam" id="PF00092">
    <property type="entry name" value="VWA"/>
    <property type="match status" value="1"/>
</dbReference>